<organism evidence="6 7">
    <name type="scientific">Limobrevibacterium gyesilva</name>
    <dbReference type="NCBI Taxonomy" id="2991712"/>
    <lineage>
        <taxon>Bacteria</taxon>
        <taxon>Pseudomonadati</taxon>
        <taxon>Pseudomonadota</taxon>
        <taxon>Alphaproteobacteria</taxon>
        <taxon>Acetobacterales</taxon>
        <taxon>Acetobacteraceae</taxon>
        <taxon>Limobrevibacterium</taxon>
    </lineage>
</organism>
<feature type="transmembrane region" description="Helical" evidence="4">
    <location>
        <begin position="80"/>
        <end position="99"/>
    </location>
</feature>
<gene>
    <name evidence="6" type="ORF">OL599_10905</name>
</gene>
<name>A0AA41YJU6_9PROT</name>
<feature type="transmembrane region" description="Helical" evidence="4">
    <location>
        <begin position="219"/>
        <end position="237"/>
    </location>
</feature>
<feature type="transmembrane region" description="Helical" evidence="4">
    <location>
        <begin position="249"/>
        <end position="270"/>
    </location>
</feature>
<dbReference type="Proteomes" id="UP001165679">
    <property type="component" value="Unassembled WGS sequence"/>
</dbReference>
<dbReference type="Pfam" id="PF07690">
    <property type="entry name" value="MFS_1"/>
    <property type="match status" value="1"/>
</dbReference>
<evidence type="ECO:0000313" key="7">
    <source>
        <dbReference type="Proteomes" id="UP001165679"/>
    </source>
</evidence>
<evidence type="ECO:0000256" key="1">
    <source>
        <dbReference type="ARBA" id="ARBA00022692"/>
    </source>
</evidence>
<dbReference type="InterPro" id="IPR036259">
    <property type="entry name" value="MFS_trans_sf"/>
</dbReference>
<dbReference type="InterPro" id="IPR050327">
    <property type="entry name" value="Proton-linked_MCT"/>
</dbReference>
<keyword evidence="3 4" id="KW-0472">Membrane</keyword>
<evidence type="ECO:0000256" key="3">
    <source>
        <dbReference type="ARBA" id="ARBA00023136"/>
    </source>
</evidence>
<accession>A0AA41YJU6</accession>
<evidence type="ECO:0000313" key="6">
    <source>
        <dbReference type="EMBL" id="MCW3475079.1"/>
    </source>
</evidence>
<feature type="transmembrane region" description="Helical" evidence="4">
    <location>
        <begin position="343"/>
        <end position="367"/>
    </location>
</feature>
<dbReference type="InterPro" id="IPR020846">
    <property type="entry name" value="MFS_dom"/>
</dbReference>
<dbReference type="AlphaFoldDB" id="A0AA41YJU6"/>
<dbReference type="PROSITE" id="PS50850">
    <property type="entry name" value="MFS"/>
    <property type="match status" value="1"/>
</dbReference>
<feature type="transmembrane region" description="Helical" evidence="4">
    <location>
        <begin position="310"/>
        <end position="331"/>
    </location>
</feature>
<keyword evidence="2 4" id="KW-1133">Transmembrane helix</keyword>
<reference evidence="6" key="2">
    <citation type="submission" date="2022-10" db="EMBL/GenBank/DDBJ databases">
        <authorList>
            <person name="Trinh H.N."/>
        </authorList>
    </citation>
    <scope>NUCLEOTIDE SEQUENCE</scope>
    <source>
        <strain evidence="6">RN2-1</strain>
    </source>
</reference>
<comment type="caution">
    <text evidence="6">The sequence shown here is derived from an EMBL/GenBank/DDBJ whole genome shotgun (WGS) entry which is preliminary data.</text>
</comment>
<dbReference type="SUPFAM" id="SSF103473">
    <property type="entry name" value="MFS general substrate transporter"/>
    <property type="match status" value="1"/>
</dbReference>
<dbReference type="PANTHER" id="PTHR11360:SF290">
    <property type="entry name" value="MONOCARBOXYLATE MFS PERMEASE"/>
    <property type="match status" value="1"/>
</dbReference>
<feature type="domain" description="Major facilitator superfamily (MFS) profile" evidence="5">
    <location>
        <begin position="14"/>
        <end position="399"/>
    </location>
</feature>
<dbReference type="GO" id="GO:0022857">
    <property type="term" value="F:transmembrane transporter activity"/>
    <property type="evidence" value="ECO:0007669"/>
    <property type="project" value="InterPro"/>
</dbReference>
<protein>
    <submittedName>
        <fullName evidence="6">MFS transporter</fullName>
    </submittedName>
</protein>
<dbReference type="Gene3D" id="1.20.1250.20">
    <property type="entry name" value="MFS general substrate transporter like domains"/>
    <property type="match status" value="2"/>
</dbReference>
<dbReference type="InterPro" id="IPR011701">
    <property type="entry name" value="MFS"/>
</dbReference>
<keyword evidence="1 4" id="KW-0812">Transmembrane</keyword>
<feature type="transmembrane region" description="Helical" evidence="4">
    <location>
        <begin position="169"/>
        <end position="190"/>
    </location>
</feature>
<sequence>MITAGSVETRASWTAALAALAILSVTYGAPLVLVVALKPIAGDLDTPRSIPALASSLAYFGTGLGGIPMGWVAERVGMRRVVVFGALCVAAGMLVSTQGGVWGLYVGHGLLIGLLGNGSFNAPMMTYVTRWFDRRRGTALALITSGQYIAGAVWPTVFERGIEHFGWRWTMLGFGALEVLLVLPVALLFLSPPPPAPAAGSYGAGPLPGRRVLGWPPNLVLGLMSLAVFLCCVPMALPAAHLVSFCTDLGFSAAHGAAMLSVLLACAFVSRQFWGWIADRIGGLRSVLIGSTFQAVALACFLATQDEIGLFTVAAAFGLGFSGIVPAYVLGVRELFPASEAGWRVPVLLFFGLAGMAVGGWMGGAIYDHFGNYAPAFVAGVAFNVVNLVVVGTLVARRRPLWPRRADRVLVGA</sequence>
<feature type="transmembrane region" description="Helical" evidence="4">
    <location>
        <begin position="373"/>
        <end position="396"/>
    </location>
</feature>
<feature type="transmembrane region" description="Helical" evidence="4">
    <location>
        <begin position="282"/>
        <end position="304"/>
    </location>
</feature>
<evidence type="ECO:0000259" key="5">
    <source>
        <dbReference type="PROSITE" id="PS50850"/>
    </source>
</evidence>
<proteinExistence type="predicted"/>
<reference evidence="6" key="1">
    <citation type="submission" date="2022-09" db="EMBL/GenBank/DDBJ databases">
        <title>Rhodovastum sp. nov. RN2-1 isolated from soil in Seongnam, South Korea.</title>
        <authorList>
            <person name="Le N.T."/>
        </authorList>
    </citation>
    <scope>NUCLEOTIDE SEQUENCE</scope>
    <source>
        <strain evidence="6">RN2-1</strain>
    </source>
</reference>
<feature type="transmembrane region" description="Helical" evidence="4">
    <location>
        <begin position="52"/>
        <end position="73"/>
    </location>
</feature>
<dbReference type="EMBL" id="JAPDNT010000006">
    <property type="protein sequence ID" value="MCW3475079.1"/>
    <property type="molecule type" value="Genomic_DNA"/>
</dbReference>
<feature type="transmembrane region" description="Helical" evidence="4">
    <location>
        <begin position="105"/>
        <end position="127"/>
    </location>
</feature>
<evidence type="ECO:0000256" key="2">
    <source>
        <dbReference type="ARBA" id="ARBA00022989"/>
    </source>
</evidence>
<keyword evidence="7" id="KW-1185">Reference proteome</keyword>
<feature type="transmembrane region" description="Helical" evidence="4">
    <location>
        <begin position="139"/>
        <end position="157"/>
    </location>
</feature>
<evidence type="ECO:0000256" key="4">
    <source>
        <dbReference type="SAM" id="Phobius"/>
    </source>
</evidence>
<dbReference type="PANTHER" id="PTHR11360">
    <property type="entry name" value="MONOCARBOXYLATE TRANSPORTER"/>
    <property type="match status" value="1"/>
</dbReference>